<proteinExistence type="predicted"/>
<dbReference type="AlphaFoldDB" id="A0A0L8G337"/>
<accession>A0A0L8G337</accession>
<gene>
    <name evidence="1" type="ORF">OCBIM_22001844mg</name>
</gene>
<dbReference type="EMBL" id="KQ424446">
    <property type="protein sequence ID" value="KOF70995.1"/>
    <property type="molecule type" value="Genomic_DNA"/>
</dbReference>
<organism evidence="1">
    <name type="scientific">Octopus bimaculoides</name>
    <name type="common">California two-spotted octopus</name>
    <dbReference type="NCBI Taxonomy" id="37653"/>
    <lineage>
        <taxon>Eukaryota</taxon>
        <taxon>Metazoa</taxon>
        <taxon>Spiralia</taxon>
        <taxon>Lophotrochozoa</taxon>
        <taxon>Mollusca</taxon>
        <taxon>Cephalopoda</taxon>
        <taxon>Coleoidea</taxon>
        <taxon>Octopodiformes</taxon>
        <taxon>Octopoda</taxon>
        <taxon>Incirrata</taxon>
        <taxon>Octopodidae</taxon>
        <taxon>Octopus</taxon>
    </lineage>
</organism>
<reference evidence="1" key="1">
    <citation type="submission" date="2015-07" db="EMBL/GenBank/DDBJ databases">
        <title>MeaNS - Measles Nucleotide Surveillance Program.</title>
        <authorList>
            <person name="Tran T."/>
            <person name="Druce J."/>
        </authorList>
    </citation>
    <scope>NUCLEOTIDE SEQUENCE</scope>
    <source>
        <strain evidence="1">UCB-OBI-ISO-001</strain>
        <tissue evidence="1">Gonad</tissue>
    </source>
</reference>
<evidence type="ECO:0008006" key="2">
    <source>
        <dbReference type="Google" id="ProtNLM"/>
    </source>
</evidence>
<dbReference type="Gene3D" id="2.10.80.10">
    <property type="entry name" value="Lipase, subunit A"/>
    <property type="match status" value="1"/>
</dbReference>
<evidence type="ECO:0000313" key="1">
    <source>
        <dbReference type="EMBL" id="KOF70995.1"/>
    </source>
</evidence>
<name>A0A0L8G337_OCTBM</name>
<protein>
    <recommendedName>
        <fullName evidence="2">Prokineticin domain-containing protein</fullName>
    </recommendedName>
</protein>
<sequence>MSDRFPGKCPPNHCCVVDSFTSNGVYCKPIPQAGNGCSTQPSPFTCPCVAGTKCEPNIKTDVFISIYGKCQ</sequence>